<accession>A0AAV7QRB8</accession>
<dbReference type="Proteomes" id="UP001066276">
    <property type="component" value="Chromosome 6"/>
</dbReference>
<organism evidence="2 3">
    <name type="scientific">Pleurodeles waltl</name>
    <name type="common">Iberian ribbed newt</name>
    <dbReference type="NCBI Taxonomy" id="8319"/>
    <lineage>
        <taxon>Eukaryota</taxon>
        <taxon>Metazoa</taxon>
        <taxon>Chordata</taxon>
        <taxon>Craniata</taxon>
        <taxon>Vertebrata</taxon>
        <taxon>Euteleostomi</taxon>
        <taxon>Amphibia</taxon>
        <taxon>Batrachia</taxon>
        <taxon>Caudata</taxon>
        <taxon>Salamandroidea</taxon>
        <taxon>Salamandridae</taxon>
        <taxon>Pleurodelinae</taxon>
        <taxon>Pleurodeles</taxon>
    </lineage>
</organism>
<proteinExistence type="predicted"/>
<gene>
    <name evidence="2" type="ORF">NDU88_009321</name>
</gene>
<reference evidence="2" key="1">
    <citation type="journal article" date="2022" name="bioRxiv">
        <title>Sequencing and chromosome-scale assembly of the giantPleurodeles waltlgenome.</title>
        <authorList>
            <person name="Brown T."/>
            <person name="Elewa A."/>
            <person name="Iarovenko S."/>
            <person name="Subramanian E."/>
            <person name="Araus A.J."/>
            <person name="Petzold A."/>
            <person name="Susuki M."/>
            <person name="Suzuki K.-i.T."/>
            <person name="Hayashi T."/>
            <person name="Toyoda A."/>
            <person name="Oliveira C."/>
            <person name="Osipova E."/>
            <person name="Leigh N.D."/>
            <person name="Simon A."/>
            <person name="Yun M.H."/>
        </authorList>
    </citation>
    <scope>NUCLEOTIDE SEQUENCE</scope>
    <source>
        <strain evidence="2">20211129_DDA</strain>
        <tissue evidence="2">Liver</tissue>
    </source>
</reference>
<evidence type="ECO:0000256" key="1">
    <source>
        <dbReference type="SAM" id="MobiDB-lite"/>
    </source>
</evidence>
<sequence>MNCLLRRFPATPSAPRLRRSPRSPRSTRGSALACASMRSAQIPAHAAPDPSGGRAPSKEEALRGASKRAPIR</sequence>
<keyword evidence="3" id="KW-1185">Reference proteome</keyword>
<feature type="region of interest" description="Disordered" evidence="1">
    <location>
        <begin position="1"/>
        <end position="72"/>
    </location>
</feature>
<protein>
    <submittedName>
        <fullName evidence="2">Uncharacterized protein</fullName>
    </submittedName>
</protein>
<name>A0AAV7QRB8_PLEWA</name>
<evidence type="ECO:0000313" key="3">
    <source>
        <dbReference type="Proteomes" id="UP001066276"/>
    </source>
</evidence>
<dbReference type="AlphaFoldDB" id="A0AAV7QRB8"/>
<evidence type="ECO:0000313" key="2">
    <source>
        <dbReference type="EMBL" id="KAJ1143009.1"/>
    </source>
</evidence>
<comment type="caution">
    <text evidence="2">The sequence shown here is derived from an EMBL/GenBank/DDBJ whole genome shotgun (WGS) entry which is preliminary data.</text>
</comment>
<dbReference type="EMBL" id="JANPWB010000010">
    <property type="protein sequence ID" value="KAJ1143009.1"/>
    <property type="molecule type" value="Genomic_DNA"/>
</dbReference>